<dbReference type="PANTHER" id="PTHR33526:SF20">
    <property type="entry name" value="VQ DOMAIN-CONTAINING PROTEIN"/>
    <property type="match status" value="1"/>
</dbReference>
<dbReference type="AlphaFoldDB" id="A0A1J7FWM4"/>
<protein>
    <submittedName>
        <fullName evidence="1">Uncharacterized protein</fullName>
    </submittedName>
</protein>
<accession>A0A1J7FWM4</accession>
<organism evidence="1 2">
    <name type="scientific">Lupinus angustifolius</name>
    <name type="common">Narrow-leaved blue lupine</name>
    <dbReference type="NCBI Taxonomy" id="3871"/>
    <lineage>
        <taxon>Eukaryota</taxon>
        <taxon>Viridiplantae</taxon>
        <taxon>Streptophyta</taxon>
        <taxon>Embryophyta</taxon>
        <taxon>Tracheophyta</taxon>
        <taxon>Spermatophyta</taxon>
        <taxon>Magnoliopsida</taxon>
        <taxon>eudicotyledons</taxon>
        <taxon>Gunneridae</taxon>
        <taxon>Pentapetalae</taxon>
        <taxon>rosids</taxon>
        <taxon>fabids</taxon>
        <taxon>Fabales</taxon>
        <taxon>Fabaceae</taxon>
        <taxon>Papilionoideae</taxon>
        <taxon>50 kb inversion clade</taxon>
        <taxon>genistoids sensu lato</taxon>
        <taxon>core genistoids</taxon>
        <taxon>Genisteae</taxon>
        <taxon>Lupinus</taxon>
    </lineage>
</organism>
<dbReference type="Gramene" id="OIV92383">
    <property type="protein sequence ID" value="OIV92383"/>
    <property type="gene ID" value="TanjilG_09981"/>
</dbReference>
<dbReference type="PANTHER" id="PTHR33526">
    <property type="entry name" value="OS07G0123800 PROTEIN"/>
    <property type="match status" value="1"/>
</dbReference>
<keyword evidence="2" id="KW-1185">Reference proteome</keyword>
<sequence length="231" mass="26271">MRKEGNKQSKFKHYILSAIRILKGVNACARGFAGSGADDVVQISHLNSSRANGDERPRELFRTMLTLKVANNMVERNYCMTKNNVGNNSMTSSTFKHVSCCCPEHGSGPCNNFSKTRAAMHGERTMQIRNNVGNQTRMVMHGEKVLKIRNNNNAGKETMIVMHGHGQRQPNYAGYKYNRKKMSYHSDGVNKMERIDEDKPCSFEQDQNDFNKAHLLYLYPRTRTNTSSGKR</sequence>
<dbReference type="EMBL" id="CM007379">
    <property type="protein sequence ID" value="OIV92383.1"/>
    <property type="molecule type" value="Genomic_DNA"/>
</dbReference>
<name>A0A1J7FWM4_LUPAN</name>
<dbReference type="Proteomes" id="UP000188354">
    <property type="component" value="Chromosome LG19"/>
</dbReference>
<reference evidence="1 2" key="1">
    <citation type="journal article" date="2017" name="Plant Biotechnol. J.">
        <title>A comprehensive draft genome sequence for lupin (Lupinus angustifolius), an emerging health food: insights into plant-microbe interactions and legume evolution.</title>
        <authorList>
            <person name="Hane J.K."/>
            <person name="Ming Y."/>
            <person name="Kamphuis L.G."/>
            <person name="Nelson M.N."/>
            <person name="Garg G."/>
            <person name="Atkins C.A."/>
            <person name="Bayer P.E."/>
            <person name="Bravo A."/>
            <person name="Bringans S."/>
            <person name="Cannon S."/>
            <person name="Edwards D."/>
            <person name="Foley R."/>
            <person name="Gao L.L."/>
            <person name="Harrison M.J."/>
            <person name="Huang W."/>
            <person name="Hurgobin B."/>
            <person name="Li S."/>
            <person name="Liu C.W."/>
            <person name="McGrath A."/>
            <person name="Morahan G."/>
            <person name="Murray J."/>
            <person name="Weller J."/>
            <person name="Jian J."/>
            <person name="Singh K.B."/>
        </authorList>
    </citation>
    <scope>NUCLEOTIDE SEQUENCE [LARGE SCALE GENOMIC DNA]</scope>
    <source>
        <strain evidence="2">cv. Tanjil</strain>
        <tissue evidence="1">Whole plant</tissue>
    </source>
</reference>
<gene>
    <name evidence="1" type="ORF">TanjilG_09981</name>
</gene>
<evidence type="ECO:0000313" key="2">
    <source>
        <dbReference type="Proteomes" id="UP000188354"/>
    </source>
</evidence>
<evidence type="ECO:0000313" key="1">
    <source>
        <dbReference type="EMBL" id="OIV92383.1"/>
    </source>
</evidence>
<proteinExistence type="predicted"/>